<protein>
    <submittedName>
        <fullName evidence="4">S-layer homology domain-containing protein</fullName>
    </submittedName>
</protein>
<dbReference type="EMBL" id="CP121687">
    <property type="protein sequence ID" value="WZL71225.1"/>
    <property type="molecule type" value="Genomic_DNA"/>
</dbReference>
<dbReference type="PANTHER" id="PTHR43308">
    <property type="entry name" value="OUTER MEMBRANE PROTEIN ALPHA-RELATED"/>
    <property type="match status" value="1"/>
</dbReference>
<evidence type="ECO:0000256" key="2">
    <source>
        <dbReference type="SAM" id="SignalP"/>
    </source>
</evidence>
<feature type="domain" description="SLH" evidence="3">
    <location>
        <begin position="510"/>
        <end position="568"/>
    </location>
</feature>
<keyword evidence="1" id="KW-0677">Repeat</keyword>
<accession>A0ABZ2Y7N0</accession>
<name>A0ABZ2Y7N0_9FIRM</name>
<organism evidence="4 5">
    <name type="scientific">Defluviitalea saccharophila</name>
    <dbReference type="NCBI Taxonomy" id="879970"/>
    <lineage>
        <taxon>Bacteria</taxon>
        <taxon>Bacillati</taxon>
        <taxon>Bacillota</taxon>
        <taxon>Clostridia</taxon>
        <taxon>Lachnospirales</taxon>
        <taxon>Defluviitaleaceae</taxon>
        <taxon>Defluviitalea</taxon>
    </lineage>
</organism>
<dbReference type="PROSITE" id="PS51272">
    <property type="entry name" value="SLH"/>
    <property type="match status" value="2"/>
</dbReference>
<keyword evidence="5" id="KW-1185">Reference proteome</keyword>
<proteinExistence type="predicted"/>
<dbReference type="RefSeq" id="WP_341878189.1">
    <property type="nucleotide sequence ID" value="NZ_CP121687.1"/>
</dbReference>
<gene>
    <name evidence="4" type="ORF">QBE51_06870</name>
</gene>
<dbReference type="Proteomes" id="UP001486565">
    <property type="component" value="Chromosome"/>
</dbReference>
<evidence type="ECO:0000259" key="3">
    <source>
        <dbReference type="PROSITE" id="PS51272"/>
    </source>
</evidence>
<reference evidence="4 5" key="1">
    <citation type="submission" date="2023-03" db="EMBL/GenBank/DDBJ databases">
        <title>Novel Species.</title>
        <authorList>
            <person name="Ma S."/>
        </authorList>
    </citation>
    <scope>NUCLEOTIDE SEQUENCE [LARGE SCALE GENOMIC DNA]</scope>
    <source>
        <strain evidence="4 5">LIND6LT2</strain>
    </source>
</reference>
<sequence>MKKGIYTASFFILIFILFSSNAEAMARKEYGTPLGTYEGDKGIKIISFSKNWTSQEKLKSVYDELLKNFHGEEITYLSNIYIYPDSPDGVAGNYYEDYEISNEGKYVYKKGRYIEIFNGNQYKDVSQFAWVLSHEYGHHFTLYYLLTKENKHFNQWEQTKYAQIRGLTKYKEVEYYSVNDTGYIHKWDVAEIAAEDYVQLFGSPTAKKSTDYKDVKERVEQNIKDYYYSTDSFNLLPQENLSLPLAADVSGLYLYWLGLAGYTTVEPSLPSKPVLTIKKVGEIMPGYSQYEVSWNPISDGKNYEYTLVSYPVEDNHFPRPVKTVVTGEPMKAYIGSAMSSNKNTNSLILDDQYRGEYYFRLFIKNPKGFMFSTEPIKFKFEDKPKKPLYLMTDVPNNHWARESIQTVVDHNIAKGYDDGSFKPENKVTKAEFMAMLIRSINYKVTKQNNENHWFVKQGYLEAAKKLKLITEADYGTNYSKLKYDDFVTRDEMSAMAGNLLKYLGYTAPANQNINFSDAKDIKHKKELSIALRYSILSGYPDRTFKPSKQVTRAEAAAVIYKLLHLMGG</sequence>
<dbReference type="InterPro" id="IPR001119">
    <property type="entry name" value="SLH_dom"/>
</dbReference>
<feature type="signal peptide" evidence="2">
    <location>
        <begin position="1"/>
        <end position="24"/>
    </location>
</feature>
<feature type="domain" description="SLH" evidence="3">
    <location>
        <begin position="387"/>
        <end position="450"/>
    </location>
</feature>
<dbReference type="PANTHER" id="PTHR43308:SF5">
    <property type="entry name" value="S-LAYER PROTEIN _ PEPTIDOGLYCAN ENDO-BETA-N-ACETYLGLUCOSAMINIDASE"/>
    <property type="match status" value="1"/>
</dbReference>
<keyword evidence="2" id="KW-0732">Signal</keyword>
<evidence type="ECO:0000313" key="5">
    <source>
        <dbReference type="Proteomes" id="UP001486565"/>
    </source>
</evidence>
<feature type="chain" id="PRO_5045191986" evidence="2">
    <location>
        <begin position="25"/>
        <end position="568"/>
    </location>
</feature>
<evidence type="ECO:0000256" key="1">
    <source>
        <dbReference type="ARBA" id="ARBA00022737"/>
    </source>
</evidence>
<dbReference type="InterPro" id="IPR051465">
    <property type="entry name" value="Cell_Envelope_Struct_Comp"/>
</dbReference>
<dbReference type="Pfam" id="PF00395">
    <property type="entry name" value="SLH"/>
    <property type="match status" value="2"/>
</dbReference>
<evidence type="ECO:0000313" key="4">
    <source>
        <dbReference type="EMBL" id="WZL71225.1"/>
    </source>
</evidence>